<proteinExistence type="inferred from homology"/>
<comment type="subcellular location">
    <subcellularLocation>
        <location evidence="1 5">Nucleus</location>
    </subcellularLocation>
</comment>
<evidence type="ECO:0000313" key="8">
    <source>
        <dbReference type="Proteomes" id="UP001140011"/>
    </source>
</evidence>
<dbReference type="Pfam" id="PF04939">
    <property type="entry name" value="RRS1"/>
    <property type="match status" value="1"/>
</dbReference>
<feature type="region of interest" description="Disordered" evidence="6">
    <location>
        <begin position="264"/>
        <end position="295"/>
    </location>
</feature>
<dbReference type="GO" id="GO:0005634">
    <property type="term" value="C:nucleus"/>
    <property type="evidence" value="ECO:0007669"/>
    <property type="project" value="UniProtKB-SubCell"/>
</dbReference>
<dbReference type="Proteomes" id="UP001140011">
    <property type="component" value="Unassembled WGS sequence"/>
</dbReference>
<dbReference type="GO" id="GO:0042254">
    <property type="term" value="P:ribosome biogenesis"/>
    <property type="evidence" value="ECO:0007669"/>
    <property type="project" value="UniProtKB-KW"/>
</dbReference>
<dbReference type="EMBL" id="JANBUH010000740">
    <property type="protein sequence ID" value="KAJ2749625.1"/>
    <property type="molecule type" value="Genomic_DNA"/>
</dbReference>
<organism evidence="7 8">
    <name type="scientific">Coemansia pectinata</name>
    <dbReference type="NCBI Taxonomy" id="1052879"/>
    <lineage>
        <taxon>Eukaryota</taxon>
        <taxon>Fungi</taxon>
        <taxon>Fungi incertae sedis</taxon>
        <taxon>Zoopagomycota</taxon>
        <taxon>Kickxellomycotina</taxon>
        <taxon>Kickxellomycetes</taxon>
        <taxon>Kickxellales</taxon>
        <taxon>Kickxellaceae</taxon>
        <taxon>Coemansia</taxon>
    </lineage>
</organism>
<gene>
    <name evidence="7" type="primary">RRS1</name>
    <name evidence="7" type="ORF">GGI19_005563</name>
</gene>
<comment type="similarity">
    <text evidence="2 5">Belongs to the RRS1 family.</text>
</comment>
<name>A0A9W8GS34_9FUNG</name>
<dbReference type="AlphaFoldDB" id="A0A9W8GS34"/>
<keyword evidence="3 5" id="KW-0690">Ribosome biogenesis</keyword>
<sequence length="295" mass="34129">MDVTGILDEHKNRFKSIQVERLVPVEFDLGLMACFDVNMIDEAQLRASQKARDTYLQELSREGAQLMINELFSLPTTVDEDSVYATLPAIRTVLPREKPAPKEKPMTRWEKFAKIKNIQNKKKSRMVYDEEKAEWRPRFGFKGVNNDDQKPWLIEVPGNADPYDDQYKARREEKKERIDKNARRAQRNFEENLAVEKGMKPRDMRKRELQSALVLSKGSTASMGKFDDKLAGEPKVKGLKRKFDPLVKNSDKEKSNNMEILNRVSKGEAKTTSVVNVRKAQRAINNAKRSKKQEK</sequence>
<keyword evidence="8" id="KW-1185">Reference proteome</keyword>
<evidence type="ECO:0000256" key="4">
    <source>
        <dbReference type="ARBA" id="ARBA00023242"/>
    </source>
</evidence>
<evidence type="ECO:0000256" key="5">
    <source>
        <dbReference type="RuleBase" id="RU364132"/>
    </source>
</evidence>
<protein>
    <recommendedName>
        <fullName evidence="5">Ribosome biogenesis regulatory protein</fullName>
    </recommendedName>
</protein>
<comment type="caution">
    <text evidence="7">The sequence shown here is derived from an EMBL/GenBank/DDBJ whole genome shotgun (WGS) entry which is preliminary data.</text>
</comment>
<evidence type="ECO:0000256" key="2">
    <source>
        <dbReference type="ARBA" id="ARBA00010077"/>
    </source>
</evidence>
<dbReference type="OrthoDB" id="28455at2759"/>
<keyword evidence="4 5" id="KW-0539">Nucleus</keyword>
<comment type="function">
    <text evidence="5">Involved in ribosomal large subunit assembly.</text>
</comment>
<evidence type="ECO:0000256" key="6">
    <source>
        <dbReference type="SAM" id="MobiDB-lite"/>
    </source>
</evidence>
<evidence type="ECO:0000256" key="3">
    <source>
        <dbReference type="ARBA" id="ARBA00022517"/>
    </source>
</evidence>
<reference evidence="7" key="1">
    <citation type="submission" date="2022-07" db="EMBL/GenBank/DDBJ databases">
        <title>Phylogenomic reconstructions and comparative analyses of Kickxellomycotina fungi.</title>
        <authorList>
            <person name="Reynolds N.K."/>
            <person name="Stajich J.E."/>
            <person name="Barry K."/>
            <person name="Grigoriev I.V."/>
            <person name="Crous P."/>
            <person name="Smith M.E."/>
        </authorList>
    </citation>
    <scope>NUCLEOTIDE SEQUENCE</scope>
    <source>
        <strain evidence="7">BCRC 34297</strain>
    </source>
</reference>
<evidence type="ECO:0000256" key="1">
    <source>
        <dbReference type="ARBA" id="ARBA00004123"/>
    </source>
</evidence>
<evidence type="ECO:0000313" key="7">
    <source>
        <dbReference type="EMBL" id="KAJ2749625.1"/>
    </source>
</evidence>
<dbReference type="InterPro" id="IPR007023">
    <property type="entry name" value="Ribosom_reg"/>
</dbReference>
<accession>A0A9W8GS34</accession>